<dbReference type="RefSeq" id="WP_066399905.1">
    <property type="nucleotide sequence ID" value="NZ_JAGIKZ010000010.1"/>
</dbReference>
<dbReference type="Proteomes" id="UP001519293">
    <property type="component" value="Unassembled WGS sequence"/>
</dbReference>
<evidence type="ECO:0000313" key="3">
    <source>
        <dbReference type="Proteomes" id="UP001519293"/>
    </source>
</evidence>
<feature type="transmembrane region" description="Helical" evidence="1">
    <location>
        <begin position="58"/>
        <end position="80"/>
    </location>
</feature>
<reference evidence="2 3" key="1">
    <citation type="submission" date="2021-03" db="EMBL/GenBank/DDBJ databases">
        <title>Genomic Encyclopedia of Type Strains, Phase IV (KMG-IV): sequencing the most valuable type-strain genomes for metagenomic binning, comparative biology and taxonomic classification.</title>
        <authorList>
            <person name="Goeker M."/>
        </authorList>
    </citation>
    <scope>NUCLEOTIDE SEQUENCE [LARGE SCALE GENOMIC DNA]</scope>
    <source>
        <strain evidence="2 3">DSM 26675</strain>
    </source>
</reference>
<feature type="transmembrane region" description="Helical" evidence="1">
    <location>
        <begin position="124"/>
        <end position="141"/>
    </location>
</feature>
<comment type="caution">
    <text evidence="2">The sequence shown here is derived from an EMBL/GenBank/DDBJ whole genome shotgun (WGS) entry which is preliminary data.</text>
</comment>
<dbReference type="InterPro" id="IPR025912">
    <property type="entry name" value="YrvL"/>
</dbReference>
<dbReference type="EMBL" id="JAGIKZ010000010">
    <property type="protein sequence ID" value="MBP2241588.1"/>
    <property type="molecule type" value="Genomic_DNA"/>
</dbReference>
<gene>
    <name evidence="2" type="ORF">J2Z40_002151</name>
</gene>
<evidence type="ECO:0000256" key="1">
    <source>
        <dbReference type="SAM" id="Phobius"/>
    </source>
</evidence>
<name>A0ABS4RFA3_9BACI</name>
<keyword evidence="3" id="KW-1185">Reference proteome</keyword>
<organism evidence="2 3">
    <name type="scientific">Cytobacillus eiseniae</name>
    <dbReference type="NCBI Taxonomy" id="762947"/>
    <lineage>
        <taxon>Bacteria</taxon>
        <taxon>Bacillati</taxon>
        <taxon>Bacillota</taxon>
        <taxon>Bacilli</taxon>
        <taxon>Bacillales</taxon>
        <taxon>Bacillaceae</taxon>
        <taxon>Cytobacillus</taxon>
    </lineage>
</organism>
<keyword evidence="1" id="KW-1133">Transmembrane helix</keyword>
<protein>
    <submittedName>
        <fullName evidence="2">ABC-type uncharacterized transport system fused permease/ATPase subunit</fullName>
    </submittedName>
</protein>
<sequence>MSDNKDSFRKMNIKAKAVTVIGIALLIILVVGFVLGLYFFGLAGVFKLLGVQYNSTGSLVIFVVSFLILGMIVELFSNTLFKLSVQNIKGEIRIYIIRIGFEVASNWLVLFIVDEFMRSMTLSWQTESIMALLIALIEIAFDRDKDQVANID</sequence>
<feature type="transmembrane region" description="Helical" evidence="1">
    <location>
        <begin position="20"/>
        <end position="46"/>
    </location>
</feature>
<proteinExistence type="predicted"/>
<accession>A0ABS4RFA3</accession>
<feature type="transmembrane region" description="Helical" evidence="1">
    <location>
        <begin position="92"/>
        <end position="112"/>
    </location>
</feature>
<dbReference type="Pfam" id="PF14184">
    <property type="entry name" value="YrvL"/>
    <property type="match status" value="1"/>
</dbReference>
<evidence type="ECO:0000313" key="2">
    <source>
        <dbReference type="EMBL" id="MBP2241588.1"/>
    </source>
</evidence>
<keyword evidence="1" id="KW-0472">Membrane</keyword>
<keyword evidence="1" id="KW-0812">Transmembrane</keyword>